<dbReference type="InterPro" id="IPR015947">
    <property type="entry name" value="PUA-like_sf"/>
</dbReference>
<gene>
    <name evidence="2" type="ORF">QBC47DRAFT_71260</name>
</gene>
<accession>A0AAJ0F7Y2</accession>
<dbReference type="Gene3D" id="2.30.280.10">
    <property type="entry name" value="SRA-YDG"/>
    <property type="match status" value="1"/>
</dbReference>
<name>A0AAJ0F7Y2_9PEZI</name>
<dbReference type="InterPro" id="IPR036987">
    <property type="entry name" value="SRA-YDG_sf"/>
</dbReference>
<reference evidence="2" key="1">
    <citation type="submission" date="2023-06" db="EMBL/GenBank/DDBJ databases">
        <title>Genome-scale phylogeny and comparative genomics of the fungal order Sordariales.</title>
        <authorList>
            <consortium name="Lawrence Berkeley National Laboratory"/>
            <person name="Hensen N."/>
            <person name="Bonometti L."/>
            <person name="Westerberg I."/>
            <person name="Brannstrom I.O."/>
            <person name="Guillou S."/>
            <person name="Cros-Aarteil S."/>
            <person name="Calhoun S."/>
            <person name="Haridas S."/>
            <person name="Kuo A."/>
            <person name="Mondo S."/>
            <person name="Pangilinan J."/>
            <person name="Riley R."/>
            <person name="Labutti K."/>
            <person name="Andreopoulos B."/>
            <person name="Lipzen A."/>
            <person name="Chen C."/>
            <person name="Yanf M."/>
            <person name="Daum C."/>
            <person name="Ng V."/>
            <person name="Clum A."/>
            <person name="Steindorff A."/>
            <person name="Ohm R."/>
            <person name="Martin F."/>
            <person name="Silar P."/>
            <person name="Natvig D."/>
            <person name="Lalanne C."/>
            <person name="Gautier V."/>
            <person name="Ament-Velasquez S.L."/>
            <person name="Kruys A."/>
            <person name="Hutchinson M.I."/>
            <person name="Powell A.J."/>
            <person name="Barry K."/>
            <person name="Miller A.N."/>
            <person name="Grigoriev I.V."/>
            <person name="Debuchy R."/>
            <person name="Gladieux P."/>
            <person name="Thoren M.H."/>
            <person name="Johannesson H."/>
        </authorList>
    </citation>
    <scope>NUCLEOTIDE SEQUENCE</scope>
    <source>
        <strain evidence="2">PSN4</strain>
    </source>
</reference>
<sequence length="534" mass="60659">MHVTAVNQSSNREKRSFWNRVSRHLKFPFLIPSIMWSKFRDKRGDDDVRAREPGTVINPEPAEGTSYDGSVSPMAPRPQSKRLRARSLCSSDNGFTGISRSTPSDLLELSDAARQAMNESGSWNPALYEQISGFVKSALSGEKCERHMIDLDTIKFARLDKLLAQLRAWIKRGASYKQDCLWLNVTRLQRAWIARFQSDYFDLDKMRAADLLESGGQGMKGVVFATPSKADKRVVAELKCTDDEAMGIETMRAFREGQWWVNIACACRDGIVAKSDGVVTRGRYGVAALPLLIGKEEVIDRDMVKYIREGPANNIGFSILSQIGKSIRVLRGFQLQSIYAPAGGVRFDGLWKLVRVSYPPASDHGNPFCRVELTLERISSAGDISMEGLVRIPTPSQLDDWHLYEKLEMNHIRRYFGEQGVDAWKIKCEEDRRKREDWKRTHQFRSTMNFQAVAESQKRLLTQEMENLMAETGPNRRISSDVQLFVPNRRKTGGSPRGRRRARRPQDGFEQDGSEERDTSIEMSVPRRRLSLGG</sequence>
<dbReference type="SUPFAM" id="SSF88697">
    <property type="entry name" value="PUA domain-like"/>
    <property type="match status" value="1"/>
</dbReference>
<feature type="compositionally biased region" description="Basic and acidic residues" evidence="1">
    <location>
        <begin position="42"/>
        <end position="52"/>
    </location>
</feature>
<proteinExistence type="predicted"/>
<dbReference type="AlphaFoldDB" id="A0AAJ0F7Y2"/>
<feature type="region of interest" description="Disordered" evidence="1">
    <location>
        <begin position="486"/>
        <end position="534"/>
    </location>
</feature>
<comment type="caution">
    <text evidence="2">The sequence shown here is derived from an EMBL/GenBank/DDBJ whole genome shotgun (WGS) entry which is preliminary data.</text>
</comment>
<evidence type="ECO:0000313" key="3">
    <source>
        <dbReference type="Proteomes" id="UP001239445"/>
    </source>
</evidence>
<keyword evidence="3" id="KW-1185">Reference proteome</keyword>
<feature type="compositionally biased region" description="Basic residues" evidence="1">
    <location>
        <begin position="488"/>
        <end position="503"/>
    </location>
</feature>
<dbReference type="EMBL" id="MU839841">
    <property type="protein sequence ID" value="KAK1751589.1"/>
    <property type="molecule type" value="Genomic_DNA"/>
</dbReference>
<evidence type="ECO:0000313" key="2">
    <source>
        <dbReference type="EMBL" id="KAK1751589.1"/>
    </source>
</evidence>
<organism evidence="2 3">
    <name type="scientific">Echria macrotheca</name>
    <dbReference type="NCBI Taxonomy" id="438768"/>
    <lineage>
        <taxon>Eukaryota</taxon>
        <taxon>Fungi</taxon>
        <taxon>Dikarya</taxon>
        <taxon>Ascomycota</taxon>
        <taxon>Pezizomycotina</taxon>
        <taxon>Sordariomycetes</taxon>
        <taxon>Sordariomycetidae</taxon>
        <taxon>Sordariales</taxon>
        <taxon>Schizotheciaceae</taxon>
        <taxon>Echria</taxon>
    </lineage>
</organism>
<evidence type="ECO:0000256" key="1">
    <source>
        <dbReference type="SAM" id="MobiDB-lite"/>
    </source>
</evidence>
<protein>
    <submittedName>
        <fullName evidence="2">Uncharacterized protein</fullName>
    </submittedName>
</protein>
<feature type="region of interest" description="Disordered" evidence="1">
    <location>
        <begin position="42"/>
        <end position="81"/>
    </location>
</feature>
<dbReference type="Proteomes" id="UP001239445">
    <property type="component" value="Unassembled WGS sequence"/>
</dbReference>